<proteinExistence type="predicted"/>
<keyword evidence="2" id="KW-1185">Reference proteome</keyword>
<accession>A0A1V0QD90</accession>
<reference evidence="2" key="1">
    <citation type="submission" date="2016-04" db="EMBL/GenBank/DDBJ databases">
        <title>Complete Genome Sequences of Twelve Strains of a Stable Defined Moderately Diverse Mouse Microbiota 2 (sDMDMm2).</title>
        <authorList>
            <person name="Uchimura Y."/>
            <person name="Wyss M."/>
            <person name="Brugiroux S."/>
            <person name="Limenitakis J.P."/>
            <person name="Stecher B."/>
            <person name="McCoy K.D."/>
            <person name="Macpherson A.J."/>
        </authorList>
    </citation>
    <scope>NUCLEOTIDE SEQUENCE [LARGE SCALE GENOMIC DNA]</scope>
    <source>
        <strain evidence="2">I48</strain>
    </source>
</reference>
<organism evidence="1 2">
    <name type="scientific">Bacteroides caecimuris</name>
    <dbReference type="NCBI Taxonomy" id="1796613"/>
    <lineage>
        <taxon>Bacteria</taxon>
        <taxon>Pseudomonadati</taxon>
        <taxon>Bacteroidota</taxon>
        <taxon>Bacteroidia</taxon>
        <taxon>Bacteroidales</taxon>
        <taxon>Bacteroidaceae</taxon>
        <taxon>Bacteroides</taxon>
    </lineage>
</organism>
<dbReference type="AlphaFoldDB" id="A0A1V0QD90"/>
<protein>
    <submittedName>
        <fullName evidence="1">Uncharacterized protein</fullName>
    </submittedName>
</protein>
<evidence type="ECO:0000313" key="2">
    <source>
        <dbReference type="Proteomes" id="UP000092631"/>
    </source>
</evidence>
<dbReference type="KEGG" id="bcae:A4V03_20560"/>
<evidence type="ECO:0000313" key="1">
    <source>
        <dbReference type="EMBL" id="ARE60502.1"/>
    </source>
</evidence>
<gene>
    <name evidence="1" type="ORF">A4V03_20560</name>
</gene>
<dbReference type="Proteomes" id="UP000092631">
    <property type="component" value="Chromosome"/>
</dbReference>
<dbReference type="EMBL" id="CP015401">
    <property type="protein sequence ID" value="ARE60502.1"/>
    <property type="molecule type" value="Genomic_DNA"/>
</dbReference>
<name>A0A1V0QD90_9BACE</name>
<sequence>MYYLTFIFSILPKRHTKVTLLVLRNPYATIFLEKMCRIYFFRSLKSYIFAVQKISNNIIIIFFLRKND</sequence>